<name>A0ABN7ZWY5_9BACI</name>
<accession>A0ABN7ZWY5</accession>
<sequence>MRIAIAGTDYVGLSNALLLSQHNEVIALVIL</sequence>
<proteinExistence type="predicted"/>
<keyword evidence="2" id="KW-1185">Reference proteome</keyword>
<dbReference type="Proteomes" id="UP000789423">
    <property type="component" value="Unassembled WGS sequence"/>
</dbReference>
<dbReference type="EMBL" id="CAKJTI010000004">
    <property type="protein sequence ID" value="CAG9612120.1"/>
    <property type="molecule type" value="Genomic_DNA"/>
</dbReference>
<protein>
    <recommendedName>
        <fullName evidence="3">UDP-glucose/GDP-mannose dehydrogenase N-terminal domain-containing protein</fullName>
    </recommendedName>
</protein>
<reference evidence="1 2" key="1">
    <citation type="submission" date="2021-10" db="EMBL/GenBank/DDBJ databases">
        <authorList>
            <person name="Criscuolo A."/>
        </authorList>
    </citation>
    <scope>NUCLEOTIDE SEQUENCE [LARGE SCALE GENOMIC DNA]</scope>
    <source>
        <strain evidence="2">CIP 111899</strain>
    </source>
</reference>
<evidence type="ECO:0008006" key="3">
    <source>
        <dbReference type="Google" id="ProtNLM"/>
    </source>
</evidence>
<gene>
    <name evidence="1" type="ORF">BACCIP111899_01292</name>
</gene>
<organism evidence="1 2">
    <name type="scientific">Bacillus rhizoplanae</name>
    <dbReference type="NCBI Taxonomy" id="2880966"/>
    <lineage>
        <taxon>Bacteria</taxon>
        <taxon>Bacillati</taxon>
        <taxon>Bacillota</taxon>
        <taxon>Bacilli</taxon>
        <taxon>Bacillales</taxon>
        <taxon>Bacillaceae</taxon>
        <taxon>Bacillus</taxon>
    </lineage>
</organism>
<dbReference type="InterPro" id="IPR036291">
    <property type="entry name" value="NAD(P)-bd_dom_sf"/>
</dbReference>
<comment type="caution">
    <text evidence="1">The sequence shown here is derived from an EMBL/GenBank/DDBJ whole genome shotgun (WGS) entry which is preliminary data.</text>
</comment>
<evidence type="ECO:0000313" key="2">
    <source>
        <dbReference type="Proteomes" id="UP000789423"/>
    </source>
</evidence>
<dbReference type="SUPFAM" id="SSF51735">
    <property type="entry name" value="NAD(P)-binding Rossmann-fold domains"/>
    <property type="match status" value="1"/>
</dbReference>
<evidence type="ECO:0000313" key="1">
    <source>
        <dbReference type="EMBL" id="CAG9612120.1"/>
    </source>
</evidence>